<gene>
    <name evidence="8 10" type="primary">rps11</name>
</gene>
<dbReference type="GO" id="GO:0019843">
    <property type="term" value="F:rRNA binding"/>
    <property type="evidence" value="ECO:0007669"/>
    <property type="project" value="UniProtKB-UniRule"/>
</dbReference>
<dbReference type="HAMAP" id="MF_01310">
    <property type="entry name" value="Ribosomal_uS11"/>
    <property type="match status" value="1"/>
</dbReference>
<evidence type="ECO:0000256" key="2">
    <source>
        <dbReference type="ARBA" id="ARBA00006194"/>
    </source>
</evidence>
<dbReference type="AlphaFoldDB" id="A0A8K1YHA9"/>
<reference evidence="10" key="1">
    <citation type="submission" date="2021-02" db="EMBL/GenBank/DDBJ databases">
        <authorList>
            <person name="Liu K."/>
            <person name="Chen N."/>
        </authorList>
    </citation>
    <scope>NUCLEOTIDE SEQUENCE</scope>
    <source>
        <strain evidence="10">CNS00561</strain>
    </source>
</reference>
<keyword evidence="4 8" id="KW-0694">RNA-binding</keyword>
<name>A0A8K1YHA9_9STRA</name>
<evidence type="ECO:0000256" key="8">
    <source>
        <dbReference type="HAMAP-Rule" id="MF_01310"/>
    </source>
</evidence>
<dbReference type="InterPro" id="IPR036967">
    <property type="entry name" value="Ribosomal_uS11_sf"/>
</dbReference>
<dbReference type="PIRSF" id="PIRSF002131">
    <property type="entry name" value="Ribosomal_S11"/>
    <property type="match status" value="1"/>
</dbReference>
<keyword evidence="3 8" id="KW-0699">rRNA-binding</keyword>
<dbReference type="EMBL" id="MW592700">
    <property type="protein sequence ID" value="UBQ35326.1"/>
    <property type="molecule type" value="Genomic_DNA"/>
</dbReference>
<keyword evidence="10" id="KW-0934">Plastid</keyword>
<dbReference type="GO" id="GO:0003735">
    <property type="term" value="F:structural constituent of ribosome"/>
    <property type="evidence" value="ECO:0007669"/>
    <property type="project" value="InterPro"/>
</dbReference>
<keyword evidence="6 8" id="KW-0687">Ribonucleoprotein</keyword>
<dbReference type="NCBIfam" id="TIGR03632">
    <property type="entry name" value="uS11_bact"/>
    <property type="match status" value="1"/>
</dbReference>
<evidence type="ECO:0000256" key="4">
    <source>
        <dbReference type="ARBA" id="ARBA00022884"/>
    </source>
</evidence>
<comment type="subcellular location">
    <subcellularLocation>
        <location evidence="1 8">Plastid</location>
        <location evidence="1 8">Chloroplast</location>
    </subcellularLocation>
</comment>
<proteinExistence type="inferred from homology"/>
<dbReference type="GO" id="GO:0005840">
    <property type="term" value="C:ribosome"/>
    <property type="evidence" value="ECO:0007669"/>
    <property type="project" value="UniProtKB-KW"/>
</dbReference>
<keyword evidence="10" id="KW-0150">Chloroplast</keyword>
<dbReference type="Gene3D" id="3.30.420.80">
    <property type="entry name" value="Ribosomal protein S11"/>
    <property type="match status" value="1"/>
</dbReference>
<protein>
    <recommendedName>
        <fullName evidence="7 8">Small ribosomal subunit protein uS11c</fullName>
    </recommendedName>
</protein>
<evidence type="ECO:0000256" key="3">
    <source>
        <dbReference type="ARBA" id="ARBA00022730"/>
    </source>
</evidence>
<evidence type="ECO:0000256" key="6">
    <source>
        <dbReference type="ARBA" id="ARBA00023274"/>
    </source>
</evidence>
<dbReference type="Pfam" id="PF00411">
    <property type="entry name" value="Ribosomal_S11"/>
    <property type="match status" value="1"/>
</dbReference>
<dbReference type="InterPro" id="IPR001971">
    <property type="entry name" value="Ribosomal_uS11"/>
</dbReference>
<dbReference type="NCBIfam" id="NF003698">
    <property type="entry name" value="PRK05309.1"/>
    <property type="match status" value="1"/>
</dbReference>
<evidence type="ECO:0000256" key="9">
    <source>
        <dbReference type="RuleBase" id="RU003629"/>
    </source>
</evidence>
<evidence type="ECO:0000256" key="7">
    <source>
        <dbReference type="ARBA" id="ARBA00035260"/>
    </source>
</evidence>
<keyword evidence="5 8" id="KW-0689">Ribosomal protein</keyword>
<dbReference type="SUPFAM" id="SSF53137">
    <property type="entry name" value="Translational machinery components"/>
    <property type="match status" value="1"/>
</dbReference>
<comment type="similarity">
    <text evidence="2 8 9">Belongs to the universal ribosomal protein uS11 family.</text>
</comment>
<dbReference type="InterPro" id="IPR018102">
    <property type="entry name" value="Ribosomal_uS11_CS"/>
</dbReference>
<dbReference type="InterPro" id="IPR019981">
    <property type="entry name" value="Ribosomal_uS11_bac-type"/>
</dbReference>
<dbReference type="FunFam" id="3.30.420.80:FF:000010">
    <property type="entry name" value="30S ribosomal protein S11"/>
    <property type="match status" value="1"/>
</dbReference>
<geneLocation type="chloroplast" evidence="10"/>
<evidence type="ECO:0000256" key="1">
    <source>
        <dbReference type="ARBA" id="ARBA00004229"/>
    </source>
</evidence>
<dbReference type="GO" id="GO:0006412">
    <property type="term" value="P:translation"/>
    <property type="evidence" value="ECO:0007669"/>
    <property type="project" value="UniProtKB-UniRule"/>
</dbReference>
<comment type="subunit">
    <text evidence="8">Part of the 30S ribosomal subunit.</text>
</comment>
<dbReference type="GO" id="GO:0009507">
    <property type="term" value="C:chloroplast"/>
    <property type="evidence" value="ECO:0007669"/>
    <property type="project" value="UniProtKB-SubCell"/>
</dbReference>
<evidence type="ECO:0000256" key="5">
    <source>
        <dbReference type="ARBA" id="ARBA00022980"/>
    </source>
</evidence>
<accession>A0A8K1YHA9</accession>
<evidence type="ECO:0000313" key="10">
    <source>
        <dbReference type="EMBL" id="UBQ35326.1"/>
    </source>
</evidence>
<dbReference type="PROSITE" id="PS00054">
    <property type="entry name" value="RIBOSOMAL_S11"/>
    <property type="match status" value="1"/>
</dbReference>
<organism evidence="10">
    <name type="scientific">Thalassiosira sp</name>
    <dbReference type="NCBI Taxonomy" id="1891026"/>
    <lineage>
        <taxon>Eukaryota</taxon>
        <taxon>Sar</taxon>
        <taxon>Stramenopiles</taxon>
        <taxon>Ochrophyta</taxon>
        <taxon>Bacillariophyta</taxon>
        <taxon>Coscinodiscophyceae</taxon>
        <taxon>Thalassiosirophycidae</taxon>
        <taxon>Thalassiosirales</taxon>
        <taxon>Thalassiosiraceae</taxon>
        <taxon>Thalassiosira</taxon>
    </lineage>
</organism>
<dbReference type="PANTHER" id="PTHR11759">
    <property type="entry name" value="40S RIBOSOMAL PROTEIN S14/30S RIBOSOMAL PROTEIN S11"/>
    <property type="match status" value="1"/>
</dbReference>
<sequence>MAQKIRKPDVKKNKNNFGTGIIHIQSTFNNTIVTITNITGDTISWASSGSSGFKGARKGTPFAAQTAAEKVALAALSTGIKTVEILVKGQGSGRETAIRSIEGTGLEILSIQDITSVPHNGCRPKKRRRV</sequence>
<dbReference type="GO" id="GO:1990904">
    <property type="term" value="C:ribonucleoprotein complex"/>
    <property type="evidence" value="ECO:0007669"/>
    <property type="project" value="UniProtKB-KW"/>
</dbReference>